<evidence type="ECO:0000256" key="8">
    <source>
        <dbReference type="PROSITE-ProRule" id="PRU00192"/>
    </source>
</evidence>
<feature type="coiled-coil region" evidence="9">
    <location>
        <begin position="88"/>
        <end position="193"/>
    </location>
</feature>
<feature type="region of interest" description="Disordered" evidence="10">
    <location>
        <begin position="581"/>
        <end position="610"/>
    </location>
</feature>
<gene>
    <name evidence="13" type="primary">8229905</name>
    <name evidence="12" type="ORF">Phum_PHUM230390</name>
</gene>
<dbReference type="InterPro" id="IPR036028">
    <property type="entry name" value="SH3-like_dom_sf"/>
</dbReference>
<keyword evidence="4" id="KW-0677">Repeat</keyword>
<feature type="domain" description="SH3" evidence="11">
    <location>
        <begin position="845"/>
        <end position="907"/>
    </location>
</feature>
<evidence type="ECO:0000256" key="5">
    <source>
        <dbReference type="ARBA" id="ARBA00023043"/>
    </source>
</evidence>
<evidence type="ECO:0000256" key="7">
    <source>
        <dbReference type="PROSITE-ProRule" id="PRU00023"/>
    </source>
</evidence>
<name>E0VIP7_PEDHC</name>
<sequence>MATRQQQQIESQHQILVAKEQRLRYLKHQEARTHQVAAENERLRRLKERVEAQELKLRKLRALRGQVDQDKISNGTLTSDLDTIRALFNEKEKELSLAVAKVEELTRQLEELKRNGRTKEAQPTATAALELDKLRRELLFRNKLKEQQNAQLNQQRDALTQRQEEINSIDKRITELQDRLQRKRLLNQQLANQLHFNNNNQTNVVKNNSDNNQNNINNVTSNGNNNNKQILMSSIRGSKSAIGLLSGYQGQRHNVAAVEPFIHVPNAYHHQRTGPDLIKQNSEDVPKNIVYQKQILKPPLTKDHHSEDVVNELVEYIPEFGASKLDPKYQTLPYNTKFGINQHKNIGHQSVGDVTTIENNNDGLYERNTGIVNPVGQQQQPQQQPPLMTVHNPHILPPNLNNINRIPNHLNPRIYGQQQQQPPPPPSQIKGQPMGTSPPVNNVSTSNSSGKPISSVAPTSIVQKLSPKNFLTSIDKPNPSSIYQTSSTKILPVQPQTLGGEQLISNHLMIAEGTESKNKKPALPPKPAVPIKPSPPPPPRLGHPPECPESKGFVEITAESLDQALGGKLPGVVLNCKMDEVPSNREPSRSPTPPPPPPPTSEPPPDDYNSTMMMDNFDLDVKDDKSVNVDNNISNQSSNLVNSNESGTTLINNYMPPAFMYPETEVNNVKDENDKYIMGKKFEETEEVVLKYSNDSPEVHNNIGNGCRRVSFDPLALLLDASLEGELELVIKTASQVANPSAANDEGITALHNAICAGHLEIVKFLVEFGCDVNAQDSDGWTPLHCAASCNNLAMVRFLVEHGACIFATTLSDHETAAEKCEEDEEGFDGCSEYLYSIQEKLGILNNGMVYAVYDYTAHNNDELSFSEGDRLIILRKGDEMEREWWWSRLQDKEGYTPRNLLGVKTTI</sequence>
<accession>E0VIP7</accession>
<dbReference type="InterPro" id="IPR002110">
    <property type="entry name" value="Ankyrin_rpt"/>
</dbReference>
<dbReference type="eggNOG" id="KOG0515">
    <property type="taxonomic scope" value="Eukaryota"/>
</dbReference>
<dbReference type="Pfam" id="PF12796">
    <property type="entry name" value="Ank_2"/>
    <property type="match status" value="1"/>
</dbReference>
<dbReference type="OMA" id="GFQSHNG"/>
<dbReference type="GO" id="GO:0042981">
    <property type="term" value="P:regulation of apoptotic process"/>
    <property type="evidence" value="ECO:0007669"/>
    <property type="project" value="InterPro"/>
</dbReference>
<evidence type="ECO:0000256" key="6">
    <source>
        <dbReference type="ARBA" id="ARBA00023242"/>
    </source>
</evidence>
<dbReference type="PROSITE" id="PS50297">
    <property type="entry name" value="ANK_REP_REGION"/>
    <property type="match status" value="2"/>
</dbReference>
<dbReference type="OrthoDB" id="10038642at2759"/>
<dbReference type="GeneID" id="8229905"/>
<dbReference type="InterPro" id="IPR001452">
    <property type="entry name" value="SH3_domain"/>
</dbReference>
<evidence type="ECO:0000256" key="9">
    <source>
        <dbReference type="SAM" id="Coils"/>
    </source>
</evidence>
<dbReference type="PROSITE" id="PS50002">
    <property type="entry name" value="SH3"/>
    <property type="match status" value="1"/>
</dbReference>
<organism>
    <name type="scientific">Pediculus humanus subsp. corporis</name>
    <name type="common">Body louse</name>
    <dbReference type="NCBI Taxonomy" id="121224"/>
    <lineage>
        <taxon>Eukaryota</taxon>
        <taxon>Metazoa</taxon>
        <taxon>Ecdysozoa</taxon>
        <taxon>Arthropoda</taxon>
        <taxon>Hexapoda</taxon>
        <taxon>Insecta</taxon>
        <taxon>Pterygota</taxon>
        <taxon>Neoptera</taxon>
        <taxon>Paraneoptera</taxon>
        <taxon>Psocodea</taxon>
        <taxon>Troctomorpha</taxon>
        <taxon>Phthiraptera</taxon>
        <taxon>Anoplura</taxon>
        <taxon>Pediculidae</taxon>
        <taxon>Pediculus</taxon>
    </lineage>
</organism>
<keyword evidence="5 7" id="KW-0040">ANK repeat</keyword>
<dbReference type="InParanoid" id="E0VIP7"/>
<dbReference type="SMART" id="SM00326">
    <property type="entry name" value="SH3"/>
    <property type="match status" value="1"/>
</dbReference>
<reference evidence="12" key="1">
    <citation type="submission" date="2007-04" db="EMBL/GenBank/DDBJ databases">
        <title>Annotation of Pediculus humanus corporis strain USDA.</title>
        <authorList>
            <person name="Kirkness E."/>
            <person name="Hannick L."/>
            <person name="Hass B."/>
            <person name="Bruggner R."/>
            <person name="Lawson D."/>
            <person name="Bidwell S."/>
            <person name="Joardar V."/>
            <person name="Caler E."/>
            <person name="Walenz B."/>
            <person name="Inman J."/>
            <person name="Schobel S."/>
            <person name="Galinsky K."/>
            <person name="Amedeo P."/>
            <person name="Strausberg R."/>
        </authorList>
    </citation>
    <scope>NUCLEOTIDE SEQUENCE</scope>
    <source>
        <strain evidence="12">USDA</strain>
    </source>
</reference>
<evidence type="ECO:0000313" key="12">
    <source>
        <dbReference type="EMBL" id="EEB13253.1"/>
    </source>
</evidence>
<keyword evidence="2 8" id="KW-0728">SH3 domain</keyword>
<dbReference type="HOGENOM" id="CLU_008234_0_0_1"/>
<keyword evidence="3" id="KW-0053">Apoptosis</keyword>
<feature type="compositionally biased region" description="Pro residues" evidence="10">
    <location>
        <begin position="522"/>
        <end position="547"/>
    </location>
</feature>
<keyword evidence="14" id="KW-1185">Reference proteome</keyword>
<proteinExistence type="predicted"/>
<dbReference type="PANTHER" id="PTHR24131:SF10">
    <property type="entry name" value="ANKYRIN-REPEAT, SH3-DOMAIN, AND PROLINE-RICH-REGION CONTAINING PROTEIN, ISOFORM B"/>
    <property type="match status" value="1"/>
</dbReference>
<dbReference type="Gene3D" id="1.25.40.20">
    <property type="entry name" value="Ankyrin repeat-containing domain"/>
    <property type="match status" value="1"/>
</dbReference>
<evidence type="ECO:0000313" key="13">
    <source>
        <dbReference type="EnsemblMetazoa" id="PHUM230390-PA"/>
    </source>
</evidence>
<feature type="compositionally biased region" description="Pro residues" evidence="10">
    <location>
        <begin position="590"/>
        <end position="603"/>
    </location>
</feature>
<protein>
    <submittedName>
        <fullName evidence="12 13">Apoptosis stimulating of P53, putative</fullName>
    </submittedName>
</protein>
<keyword evidence="6" id="KW-0539">Nucleus</keyword>
<dbReference type="CDD" id="cd11807">
    <property type="entry name" value="SH3_ASPP"/>
    <property type="match status" value="1"/>
</dbReference>
<feature type="region of interest" description="Disordered" evidence="10">
    <location>
        <begin position="516"/>
        <end position="549"/>
    </location>
</feature>
<dbReference type="PRINTS" id="PR00452">
    <property type="entry name" value="SH3DOMAIN"/>
</dbReference>
<evidence type="ECO:0000256" key="10">
    <source>
        <dbReference type="SAM" id="MobiDB-lite"/>
    </source>
</evidence>
<dbReference type="SUPFAM" id="SSF48403">
    <property type="entry name" value="Ankyrin repeat"/>
    <property type="match status" value="1"/>
</dbReference>
<dbReference type="FunCoup" id="E0VIP7">
    <property type="interactions" value="749"/>
</dbReference>
<comment type="subcellular location">
    <subcellularLocation>
        <location evidence="1">Nucleus</location>
    </subcellularLocation>
</comment>
<evidence type="ECO:0000256" key="4">
    <source>
        <dbReference type="ARBA" id="ARBA00022737"/>
    </source>
</evidence>
<dbReference type="InterPro" id="IPR036770">
    <property type="entry name" value="Ankyrin_rpt-contain_sf"/>
</dbReference>
<dbReference type="InterPro" id="IPR047163">
    <property type="entry name" value="ASPP1/2"/>
</dbReference>
<dbReference type="PROSITE" id="PS50088">
    <property type="entry name" value="ANK_REPEAT"/>
    <property type="match status" value="2"/>
</dbReference>
<dbReference type="PANTHER" id="PTHR24131">
    <property type="entry name" value="APOPTOSIS-STIMULATING OF P53 PROTEIN"/>
    <property type="match status" value="1"/>
</dbReference>
<reference evidence="12" key="2">
    <citation type="submission" date="2007-04" db="EMBL/GenBank/DDBJ databases">
        <title>The genome of the human body louse.</title>
        <authorList>
            <consortium name="The Human Body Louse Genome Consortium"/>
            <person name="Kirkness E."/>
            <person name="Walenz B."/>
            <person name="Hass B."/>
            <person name="Bruggner R."/>
            <person name="Strausberg R."/>
        </authorList>
    </citation>
    <scope>NUCLEOTIDE SEQUENCE</scope>
    <source>
        <strain evidence="12">USDA</strain>
    </source>
</reference>
<dbReference type="EMBL" id="DS235201">
    <property type="protein sequence ID" value="EEB13253.1"/>
    <property type="molecule type" value="Genomic_DNA"/>
</dbReference>
<dbReference type="EMBL" id="AAZO01002675">
    <property type="status" value="NOT_ANNOTATED_CDS"/>
    <property type="molecule type" value="Genomic_DNA"/>
</dbReference>
<feature type="repeat" description="ANK" evidence="7">
    <location>
        <begin position="746"/>
        <end position="778"/>
    </location>
</feature>
<dbReference type="STRING" id="121224.E0VIP7"/>
<evidence type="ECO:0000313" key="14">
    <source>
        <dbReference type="Proteomes" id="UP000009046"/>
    </source>
</evidence>
<evidence type="ECO:0000256" key="2">
    <source>
        <dbReference type="ARBA" id="ARBA00022443"/>
    </source>
</evidence>
<reference evidence="13" key="3">
    <citation type="submission" date="2020-05" db="UniProtKB">
        <authorList>
            <consortium name="EnsemblMetazoa"/>
        </authorList>
    </citation>
    <scope>IDENTIFICATION</scope>
    <source>
        <strain evidence="13">USDA</strain>
    </source>
</reference>
<keyword evidence="9" id="KW-0175">Coiled coil</keyword>
<feature type="compositionally biased region" description="Low complexity" evidence="10">
    <location>
        <begin position="400"/>
        <end position="420"/>
    </location>
</feature>
<dbReference type="GO" id="GO:0006915">
    <property type="term" value="P:apoptotic process"/>
    <property type="evidence" value="ECO:0007669"/>
    <property type="project" value="UniProtKB-KW"/>
</dbReference>
<dbReference type="KEGG" id="phu:Phum_PHUM230390"/>
<dbReference type="VEuPathDB" id="VectorBase:PHUM230390"/>
<dbReference type="GO" id="GO:0005634">
    <property type="term" value="C:nucleus"/>
    <property type="evidence" value="ECO:0007669"/>
    <property type="project" value="UniProtKB-SubCell"/>
</dbReference>
<feature type="compositionally biased region" description="Low complexity" evidence="10">
    <location>
        <begin position="437"/>
        <end position="449"/>
    </location>
</feature>
<dbReference type="SMART" id="SM00248">
    <property type="entry name" value="ANK"/>
    <property type="match status" value="2"/>
</dbReference>
<dbReference type="AlphaFoldDB" id="E0VIP7"/>
<evidence type="ECO:0000259" key="11">
    <source>
        <dbReference type="PROSITE" id="PS50002"/>
    </source>
</evidence>
<dbReference type="EnsemblMetazoa" id="PHUM230390-RA">
    <property type="protein sequence ID" value="PHUM230390-PA"/>
    <property type="gene ID" value="PHUM230390"/>
</dbReference>
<dbReference type="Pfam" id="PF00018">
    <property type="entry name" value="SH3_1"/>
    <property type="match status" value="1"/>
</dbReference>
<dbReference type="CTD" id="8229905"/>
<feature type="repeat" description="ANK" evidence="7">
    <location>
        <begin position="779"/>
        <end position="811"/>
    </location>
</feature>
<dbReference type="GO" id="GO:0002039">
    <property type="term" value="F:p53 binding"/>
    <property type="evidence" value="ECO:0007669"/>
    <property type="project" value="InterPro"/>
</dbReference>
<dbReference type="FunFam" id="1.25.40.20:FF:000008">
    <property type="entry name" value="Apoptosis-stimulating of p53 protein 2 isoform 1"/>
    <property type="match status" value="1"/>
</dbReference>
<feature type="region of interest" description="Disordered" evidence="10">
    <location>
        <begin position="400"/>
        <end position="456"/>
    </location>
</feature>
<evidence type="ECO:0000256" key="3">
    <source>
        <dbReference type="ARBA" id="ARBA00022703"/>
    </source>
</evidence>
<dbReference type="Proteomes" id="UP000009046">
    <property type="component" value="Unassembled WGS sequence"/>
</dbReference>
<dbReference type="SUPFAM" id="SSF50044">
    <property type="entry name" value="SH3-domain"/>
    <property type="match status" value="1"/>
</dbReference>
<feature type="coiled-coil region" evidence="9">
    <location>
        <begin position="33"/>
        <end position="63"/>
    </location>
</feature>
<evidence type="ECO:0000256" key="1">
    <source>
        <dbReference type="ARBA" id="ARBA00004123"/>
    </source>
</evidence>
<dbReference type="RefSeq" id="XP_002425991.1">
    <property type="nucleotide sequence ID" value="XM_002425946.1"/>
</dbReference>